<evidence type="ECO:0000313" key="2">
    <source>
        <dbReference type="Proteomes" id="UP001165101"/>
    </source>
</evidence>
<dbReference type="EMBL" id="BSXV01000392">
    <property type="protein sequence ID" value="GME88913.1"/>
    <property type="molecule type" value="Genomic_DNA"/>
</dbReference>
<dbReference type="Proteomes" id="UP001165101">
    <property type="component" value="Unassembled WGS sequence"/>
</dbReference>
<reference evidence="1" key="1">
    <citation type="submission" date="2023-04" db="EMBL/GenBank/DDBJ databases">
        <title>Candida boidinii NBRC 1967.</title>
        <authorList>
            <person name="Ichikawa N."/>
            <person name="Sato H."/>
            <person name="Tonouchi N."/>
        </authorList>
    </citation>
    <scope>NUCLEOTIDE SEQUENCE</scope>
    <source>
        <strain evidence="1">NBRC 1967</strain>
    </source>
</reference>
<keyword evidence="2" id="KW-1185">Reference proteome</keyword>
<accession>A0ACB5THK8</accession>
<proteinExistence type="predicted"/>
<evidence type="ECO:0000313" key="1">
    <source>
        <dbReference type="EMBL" id="GME88913.1"/>
    </source>
</evidence>
<comment type="caution">
    <text evidence="1">The sequence shown here is derived from an EMBL/GenBank/DDBJ whole genome shotgun (WGS) entry which is preliminary data.</text>
</comment>
<name>A0ACB5THK8_CANBO</name>
<organism evidence="1 2">
    <name type="scientific">Candida boidinii</name>
    <name type="common">Yeast</name>
    <dbReference type="NCBI Taxonomy" id="5477"/>
    <lineage>
        <taxon>Eukaryota</taxon>
        <taxon>Fungi</taxon>
        <taxon>Dikarya</taxon>
        <taxon>Ascomycota</taxon>
        <taxon>Saccharomycotina</taxon>
        <taxon>Pichiomycetes</taxon>
        <taxon>Pichiales</taxon>
        <taxon>Pichiaceae</taxon>
        <taxon>Ogataea</taxon>
        <taxon>Ogataea/Candida clade</taxon>
    </lineage>
</organism>
<protein>
    <submittedName>
        <fullName evidence="1">Unnamed protein product</fullName>
    </submittedName>
</protein>
<gene>
    <name evidence="1" type="ORF">Cboi01_000115900</name>
</gene>
<sequence length="352" mass="40878">MSIRHRGLIFKRYLNDLRKSITFSESYKIWHDSVTKQNNLKSIQDEIISKYIVKDKVDIDVTSISNDIGNNQFINEIRLSKSKSRPNPNHLVMLHGFGASSLWYYKNLKEIIATSDNIDVLNALDLPGSGLSSGFNRSTEEAEESIIPNTYDIRYNDEISISLQTRDNYENFIKLPINFKIDKENYLNYIKNQQKPIESIENEYINRIENWRKLNNLDQFDLLCHSFGSYIGLIYFIKNPHRIKNLVLVSPLGLERSPYAITNTELINKSENFIEYETSINPLKYSFLNKSFKISNKGSNNKTAEITKMLSDFFYWNSNLNIIKILFKLGPLGPKLLSFKIFKDLVRPKGGT</sequence>